<accession>A0A1Y2GR49</accession>
<evidence type="ECO:0000256" key="3">
    <source>
        <dbReference type="SAM" id="MobiDB-lite"/>
    </source>
</evidence>
<keyword evidence="5" id="KW-1185">Reference proteome</keyword>
<evidence type="ECO:0000313" key="5">
    <source>
        <dbReference type="Proteomes" id="UP000193648"/>
    </source>
</evidence>
<dbReference type="GeneID" id="33563895"/>
<dbReference type="AlphaFoldDB" id="A0A1Y2GR49"/>
<dbReference type="PANTHER" id="PTHR21349:SF0">
    <property type="entry name" value="LARGE RIBOSOMAL SUBUNIT PROTEIN BL21M"/>
    <property type="match status" value="1"/>
</dbReference>
<dbReference type="RefSeq" id="XP_021881070.1">
    <property type="nucleotide sequence ID" value="XM_022022051.1"/>
</dbReference>
<dbReference type="PANTHER" id="PTHR21349">
    <property type="entry name" value="50S RIBOSOMAL PROTEIN L21"/>
    <property type="match status" value="1"/>
</dbReference>
<dbReference type="InterPro" id="IPR036164">
    <property type="entry name" value="bL21-like_sf"/>
</dbReference>
<dbReference type="Proteomes" id="UP000193648">
    <property type="component" value="Unassembled WGS sequence"/>
</dbReference>
<keyword evidence="4" id="KW-0687">Ribonucleoprotein</keyword>
<dbReference type="GO" id="GO:0003735">
    <property type="term" value="F:structural constituent of ribosome"/>
    <property type="evidence" value="ECO:0007669"/>
    <property type="project" value="TreeGrafter"/>
</dbReference>
<evidence type="ECO:0000256" key="1">
    <source>
        <dbReference type="ARBA" id="ARBA00008563"/>
    </source>
</evidence>
<protein>
    <recommendedName>
        <fullName evidence="2">Large ribosomal subunit protein bL21m</fullName>
    </recommendedName>
</protein>
<dbReference type="InterPro" id="IPR028909">
    <property type="entry name" value="bL21-like"/>
</dbReference>
<comment type="similarity">
    <text evidence="1">Belongs to the bacterial ribosomal protein bL21 family.</text>
</comment>
<dbReference type="GO" id="GO:0005762">
    <property type="term" value="C:mitochondrial large ribosomal subunit"/>
    <property type="evidence" value="ECO:0007669"/>
    <property type="project" value="TreeGrafter"/>
</dbReference>
<dbReference type="EMBL" id="MCFF01000020">
    <property type="protein sequence ID" value="ORZ14938.1"/>
    <property type="molecule type" value="Genomic_DNA"/>
</dbReference>
<dbReference type="STRING" id="64571.A0A1Y2GR49"/>
<dbReference type="SUPFAM" id="SSF141091">
    <property type="entry name" value="L21p-like"/>
    <property type="match status" value="1"/>
</dbReference>
<dbReference type="Pfam" id="PF00829">
    <property type="entry name" value="Ribosomal_L21p"/>
    <property type="match status" value="1"/>
</dbReference>
<sequence>MLRTFTSRVSGFASHTNLAITASTSRFFSVLTPTPQAASTTVASPSSSTTPVTGVASSGPGAGAGPGPEPSINLLRNQLRYYAVAEIKNRPYLITKNDIIVLDRLKDVSLGDVIELNQIKELGSKDYAIKGQPYVSPEYYSIKATVIEQPKGKMVETFKKKRRKHFQRRYHIKPLHTLLRVSELEVKAQ</sequence>
<keyword evidence="4" id="KW-0689">Ribosomal protein</keyword>
<organism evidence="4 5">
    <name type="scientific">Lobosporangium transversale</name>
    <dbReference type="NCBI Taxonomy" id="64571"/>
    <lineage>
        <taxon>Eukaryota</taxon>
        <taxon>Fungi</taxon>
        <taxon>Fungi incertae sedis</taxon>
        <taxon>Mucoromycota</taxon>
        <taxon>Mortierellomycotina</taxon>
        <taxon>Mortierellomycetes</taxon>
        <taxon>Mortierellales</taxon>
        <taxon>Mortierellaceae</taxon>
        <taxon>Lobosporangium</taxon>
    </lineage>
</organism>
<evidence type="ECO:0000313" key="4">
    <source>
        <dbReference type="EMBL" id="ORZ14938.1"/>
    </source>
</evidence>
<feature type="compositionally biased region" description="Low complexity" evidence="3">
    <location>
        <begin position="38"/>
        <end position="59"/>
    </location>
</feature>
<reference evidence="4 5" key="1">
    <citation type="submission" date="2016-07" db="EMBL/GenBank/DDBJ databases">
        <title>Pervasive Adenine N6-methylation of Active Genes in Fungi.</title>
        <authorList>
            <consortium name="DOE Joint Genome Institute"/>
            <person name="Mondo S.J."/>
            <person name="Dannebaum R.O."/>
            <person name="Kuo R.C."/>
            <person name="Labutti K."/>
            <person name="Haridas S."/>
            <person name="Kuo A."/>
            <person name="Salamov A."/>
            <person name="Ahrendt S.R."/>
            <person name="Lipzen A."/>
            <person name="Sullivan W."/>
            <person name="Andreopoulos W.B."/>
            <person name="Clum A."/>
            <person name="Lindquist E."/>
            <person name="Daum C."/>
            <person name="Ramamoorthy G.K."/>
            <person name="Gryganskyi A."/>
            <person name="Culley D."/>
            <person name="Magnuson J.K."/>
            <person name="James T.Y."/>
            <person name="O'Malley M.A."/>
            <person name="Stajich J.E."/>
            <person name="Spatafora J.W."/>
            <person name="Visel A."/>
            <person name="Grigoriev I.V."/>
        </authorList>
    </citation>
    <scope>NUCLEOTIDE SEQUENCE [LARGE SCALE GENOMIC DNA]</scope>
    <source>
        <strain evidence="4 5">NRRL 3116</strain>
    </source>
</reference>
<dbReference type="InParanoid" id="A0A1Y2GR49"/>
<dbReference type="OrthoDB" id="5994at2759"/>
<feature type="region of interest" description="Disordered" evidence="3">
    <location>
        <begin position="38"/>
        <end position="69"/>
    </location>
</feature>
<proteinExistence type="inferred from homology"/>
<evidence type="ECO:0000256" key="2">
    <source>
        <dbReference type="ARBA" id="ARBA00044129"/>
    </source>
</evidence>
<gene>
    <name evidence="4" type="ORF">BCR41DRAFT_337000</name>
</gene>
<name>A0A1Y2GR49_9FUNG</name>
<comment type="caution">
    <text evidence="4">The sequence shown here is derived from an EMBL/GenBank/DDBJ whole genome shotgun (WGS) entry which is preliminary data.</text>
</comment>